<protein>
    <submittedName>
        <fullName evidence="1">DNA-binding protein</fullName>
    </submittedName>
</protein>
<accession>A0A127EIJ6</accession>
<dbReference type="Proteomes" id="UP000070260">
    <property type="component" value="Chromosome"/>
</dbReference>
<name>A0A127EIJ6_CLOPF</name>
<reference evidence="1 2" key="1">
    <citation type="journal article" date="2016" name="PLoS ONE">
        <title>Plasmid Characterization and Chromosome Analysis of Two netF+ Clostridium perfringens Isolates Associated with Foal and Canine Necrotizing Enteritis.</title>
        <authorList>
            <person name="Mehdizadeh Gohari I."/>
            <person name="Kropinski A.M."/>
            <person name="Weese S.J."/>
            <person name="Parreira V.R."/>
            <person name="Whitehead A.E."/>
            <person name="Boerlin P."/>
            <person name="Prescott J.F."/>
        </authorList>
    </citation>
    <scope>NUCLEOTIDE SEQUENCE [LARGE SCALE GENOMIC DNA]</scope>
    <source>
        <strain evidence="1 2">JP838</strain>
    </source>
</reference>
<evidence type="ECO:0000313" key="1">
    <source>
        <dbReference type="EMBL" id="AMN35786.1"/>
    </source>
</evidence>
<dbReference type="NCBIfam" id="TIGR03238">
    <property type="entry name" value="dnd_assoc_3"/>
    <property type="match status" value="1"/>
</dbReference>
<evidence type="ECO:0000313" key="2">
    <source>
        <dbReference type="Proteomes" id="UP000070260"/>
    </source>
</evidence>
<proteinExistence type="predicted"/>
<dbReference type="InterPro" id="IPR017647">
    <property type="entry name" value="Dnd_assoc_3"/>
</dbReference>
<keyword evidence="1" id="KW-0238">DNA-binding</keyword>
<sequence>MGFNKFIDNDDRKIEVELKKIISINKDLKEEKENNIKNREIREIKRNCLIDELGRLKESSKEAVEGLNSFSDFKKYMHIERNVQSKLEELIINASESNKAQLILVCGSVGDGKSHIISYFKDKYPDTISMFKLHNDATESLEPNQTSMDTLNDVLDEFSDEKINSSNQKFILAINLGTLNNFIDSKYGSRFTKLKQFVDKNKILEQTIVENDFDSESNIQFVNFCDYHLYTIKDGKVKSEYIKELLEKLTNKSELNYFYKSYKENCTNCSISNRCPIRANYDLLNSEEVQESIIELIVQVIIKNKAIISTRALLNFLHDILISRTYIDINSPIFKQKISSLKPEEYINSLMPNILFSHKELSSIFEGLNKLDPLNIRNEELDDFVIKFNNSVNLIELFDENIDYPKGFLGTIEELDFNDKQVVNKIRIDLLKLFIRSYLLCGKNDVFSLNDDIYDEFIRNLYYWNKGEKGKLKDLYSFIKNGILKWNGEADKDSINIFIGKNQNKYKVSEEIEFKADISNLPSNKDSELIKFLNTMEIKFKSDSLENSETIDIDYSLYQLLKKVIKGYRPNKKDKNQFVKFIEFINKLEVAGSQNENLLFTEKNRDNNKKYRLEYDDQFEIYRFVEI</sequence>
<dbReference type="GO" id="GO:0003677">
    <property type="term" value="F:DNA binding"/>
    <property type="evidence" value="ECO:0007669"/>
    <property type="project" value="UniProtKB-KW"/>
</dbReference>
<dbReference type="OrthoDB" id="257964at2"/>
<gene>
    <name evidence="1" type="ORF">JFP838_08505</name>
</gene>
<dbReference type="EMBL" id="CP010994">
    <property type="protein sequence ID" value="AMN35786.1"/>
    <property type="molecule type" value="Genomic_DNA"/>
</dbReference>
<organism evidence="1 2">
    <name type="scientific">Clostridium perfringens</name>
    <dbReference type="NCBI Taxonomy" id="1502"/>
    <lineage>
        <taxon>Bacteria</taxon>
        <taxon>Bacillati</taxon>
        <taxon>Bacillota</taxon>
        <taxon>Clostridia</taxon>
        <taxon>Eubacteriales</taxon>
        <taxon>Clostridiaceae</taxon>
        <taxon>Clostridium</taxon>
    </lineage>
</organism>
<dbReference type="PATRIC" id="fig|1502.177.peg.1744"/>
<dbReference type="RefSeq" id="WP_061428153.1">
    <property type="nucleotide sequence ID" value="NZ_CATNZO010000001.1"/>
</dbReference>
<dbReference type="AlphaFoldDB" id="A0A127EIJ6"/>